<name>A0A8D8LYM8_9HEMI</name>
<dbReference type="EMBL" id="HBUF01044697">
    <property type="protein sequence ID" value="CAG6619019.1"/>
    <property type="molecule type" value="Transcribed_RNA"/>
</dbReference>
<dbReference type="AlphaFoldDB" id="A0A8D8LYM8"/>
<accession>A0A8D8LYM8</accession>
<organism evidence="2">
    <name type="scientific">Cacopsylla melanoneura</name>
    <dbReference type="NCBI Taxonomy" id="428564"/>
    <lineage>
        <taxon>Eukaryota</taxon>
        <taxon>Metazoa</taxon>
        <taxon>Ecdysozoa</taxon>
        <taxon>Arthropoda</taxon>
        <taxon>Hexapoda</taxon>
        <taxon>Insecta</taxon>
        <taxon>Pterygota</taxon>
        <taxon>Neoptera</taxon>
        <taxon>Paraneoptera</taxon>
        <taxon>Hemiptera</taxon>
        <taxon>Sternorrhyncha</taxon>
        <taxon>Psylloidea</taxon>
        <taxon>Psyllidae</taxon>
        <taxon>Psyllinae</taxon>
        <taxon>Cacopsylla</taxon>
    </lineage>
</organism>
<evidence type="ECO:0000256" key="1">
    <source>
        <dbReference type="SAM" id="MobiDB-lite"/>
    </source>
</evidence>
<reference evidence="2" key="1">
    <citation type="submission" date="2021-05" db="EMBL/GenBank/DDBJ databases">
        <authorList>
            <person name="Alioto T."/>
            <person name="Alioto T."/>
            <person name="Gomez Garrido J."/>
        </authorList>
    </citation>
    <scope>NUCLEOTIDE SEQUENCE</scope>
</reference>
<feature type="region of interest" description="Disordered" evidence="1">
    <location>
        <begin position="1"/>
        <end position="36"/>
    </location>
</feature>
<evidence type="ECO:0000313" key="2">
    <source>
        <dbReference type="EMBL" id="CAG6619019.1"/>
    </source>
</evidence>
<proteinExistence type="predicted"/>
<feature type="compositionally biased region" description="Polar residues" evidence="1">
    <location>
        <begin position="14"/>
        <end position="34"/>
    </location>
</feature>
<protein>
    <submittedName>
        <fullName evidence="2">Uncharacterized protein</fullName>
    </submittedName>
</protein>
<sequence length="138" mass="16325">MKIRPWEPAPTLLHPTSSYTDKTSSQDENSNPRLNTNRRMMRNTNRRMMRNTNRRMMSFLPEPPLLRFLKVTLLYHQTFAFPHSYLTSLIIISLSSWFPNHSWYIFPHGYLTPHHTFIPFLTVTSPLFNSSRLLSLSS</sequence>